<dbReference type="PROSITE" id="PS51469">
    <property type="entry name" value="SUN"/>
    <property type="match status" value="1"/>
</dbReference>
<keyword evidence="2" id="KW-0812">Transmembrane</keyword>
<evidence type="ECO:0000256" key="2">
    <source>
        <dbReference type="ARBA" id="ARBA00022692"/>
    </source>
</evidence>
<feature type="domain" description="SUN" evidence="5">
    <location>
        <begin position="1"/>
        <end position="205"/>
    </location>
</feature>
<dbReference type="EMBL" id="KZ857419">
    <property type="protein sequence ID" value="RDX47412.1"/>
    <property type="molecule type" value="Genomic_DNA"/>
</dbReference>
<dbReference type="OrthoDB" id="342281at2759"/>
<dbReference type="AlphaFoldDB" id="A0A371D4J8"/>
<protein>
    <recommendedName>
        <fullName evidence="5">SUN domain-containing protein</fullName>
    </recommendedName>
</protein>
<organism evidence="6 7">
    <name type="scientific">Lentinus brumalis</name>
    <dbReference type="NCBI Taxonomy" id="2498619"/>
    <lineage>
        <taxon>Eukaryota</taxon>
        <taxon>Fungi</taxon>
        <taxon>Dikarya</taxon>
        <taxon>Basidiomycota</taxon>
        <taxon>Agaricomycotina</taxon>
        <taxon>Agaricomycetes</taxon>
        <taxon>Polyporales</taxon>
        <taxon>Polyporaceae</taxon>
        <taxon>Lentinus</taxon>
    </lineage>
</organism>
<keyword evidence="3" id="KW-1133">Transmembrane helix</keyword>
<dbReference type="InterPro" id="IPR045119">
    <property type="entry name" value="SUN1-5"/>
</dbReference>
<keyword evidence="4" id="KW-0472">Membrane</keyword>
<dbReference type="Proteomes" id="UP000256964">
    <property type="component" value="Unassembled WGS sequence"/>
</dbReference>
<dbReference type="GO" id="GO:0034993">
    <property type="term" value="C:meiotic nuclear membrane microtubule tethering complex"/>
    <property type="evidence" value="ECO:0007669"/>
    <property type="project" value="TreeGrafter"/>
</dbReference>
<evidence type="ECO:0000256" key="1">
    <source>
        <dbReference type="ARBA" id="ARBA00004370"/>
    </source>
</evidence>
<evidence type="ECO:0000313" key="6">
    <source>
        <dbReference type="EMBL" id="RDX47412.1"/>
    </source>
</evidence>
<gene>
    <name evidence="6" type="ORF">OH76DRAFT_1354396</name>
</gene>
<dbReference type="PANTHER" id="PTHR12911:SF8">
    <property type="entry name" value="KLAROID PROTEIN-RELATED"/>
    <property type="match status" value="1"/>
</dbReference>
<comment type="subcellular location">
    <subcellularLocation>
        <location evidence="1">Membrane</location>
    </subcellularLocation>
</comment>
<sequence>MIQKAVRSAMKDPVGRRDFALAADGARITPLLTSSFDTADLAVERPPENILDEDLRSASYWSIPDNHGQVGIKVPVFIYPTNITIDHVPREIAADVRQAPRSMILWGLLEGKGNKERYAVAREPLGVSRLDALGDGPPIRAGGSFLPLASIEYAIDADFHVQTFAVDASVVASRIYFGVFVLELRSNWGSPNSRLYRVRIHGEEVSP</sequence>
<dbReference type="STRING" id="139420.A0A371D4J8"/>
<dbReference type="GO" id="GO:0043495">
    <property type="term" value="F:protein-membrane adaptor activity"/>
    <property type="evidence" value="ECO:0007669"/>
    <property type="project" value="TreeGrafter"/>
</dbReference>
<keyword evidence="7" id="KW-1185">Reference proteome</keyword>
<accession>A0A371D4J8</accession>
<evidence type="ECO:0000256" key="3">
    <source>
        <dbReference type="ARBA" id="ARBA00022989"/>
    </source>
</evidence>
<dbReference type="PANTHER" id="PTHR12911">
    <property type="entry name" value="SAD1/UNC-84-LIKE PROTEIN-RELATED"/>
    <property type="match status" value="1"/>
</dbReference>
<evidence type="ECO:0000259" key="5">
    <source>
        <dbReference type="PROSITE" id="PS51469"/>
    </source>
</evidence>
<dbReference type="Gene3D" id="2.60.120.260">
    <property type="entry name" value="Galactose-binding domain-like"/>
    <property type="match status" value="1"/>
</dbReference>
<evidence type="ECO:0000256" key="4">
    <source>
        <dbReference type="ARBA" id="ARBA00023136"/>
    </source>
</evidence>
<dbReference type="InterPro" id="IPR012919">
    <property type="entry name" value="SUN_dom"/>
</dbReference>
<dbReference type="Pfam" id="PF07738">
    <property type="entry name" value="Sad1_UNC"/>
    <property type="match status" value="1"/>
</dbReference>
<name>A0A371D4J8_9APHY</name>
<evidence type="ECO:0000313" key="7">
    <source>
        <dbReference type="Proteomes" id="UP000256964"/>
    </source>
</evidence>
<proteinExistence type="predicted"/>
<reference evidence="6 7" key="1">
    <citation type="journal article" date="2018" name="Biotechnol. Biofuels">
        <title>Integrative visual omics of the white-rot fungus Polyporus brumalis exposes the biotechnological potential of its oxidative enzymes for delignifying raw plant biomass.</title>
        <authorList>
            <person name="Miyauchi S."/>
            <person name="Rancon A."/>
            <person name="Drula E."/>
            <person name="Hage H."/>
            <person name="Chaduli D."/>
            <person name="Favel A."/>
            <person name="Grisel S."/>
            <person name="Henrissat B."/>
            <person name="Herpoel-Gimbert I."/>
            <person name="Ruiz-Duenas F.J."/>
            <person name="Chevret D."/>
            <person name="Hainaut M."/>
            <person name="Lin J."/>
            <person name="Wang M."/>
            <person name="Pangilinan J."/>
            <person name="Lipzen A."/>
            <person name="Lesage-Meessen L."/>
            <person name="Navarro D."/>
            <person name="Riley R."/>
            <person name="Grigoriev I.V."/>
            <person name="Zhou S."/>
            <person name="Raouche S."/>
            <person name="Rosso M.N."/>
        </authorList>
    </citation>
    <scope>NUCLEOTIDE SEQUENCE [LARGE SCALE GENOMIC DNA]</scope>
    <source>
        <strain evidence="6 7">BRFM 1820</strain>
    </source>
</reference>